<name>A0A9D3YBG6_DREPO</name>
<reference evidence="1" key="2">
    <citation type="submission" date="2020-11" db="EMBL/GenBank/DDBJ databases">
        <authorList>
            <person name="McCartney M.A."/>
            <person name="Auch B."/>
            <person name="Kono T."/>
            <person name="Mallez S."/>
            <person name="Becker A."/>
            <person name="Gohl D.M."/>
            <person name="Silverstein K.A.T."/>
            <person name="Koren S."/>
            <person name="Bechman K.B."/>
            <person name="Herman A."/>
            <person name="Abrahante J.E."/>
            <person name="Garbe J."/>
        </authorList>
    </citation>
    <scope>NUCLEOTIDE SEQUENCE</scope>
    <source>
        <strain evidence="1">Duluth1</strain>
        <tissue evidence="1">Whole animal</tissue>
    </source>
</reference>
<reference evidence="1" key="1">
    <citation type="journal article" date="2019" name="bioRxiv">
        <title>The Genome of the Zebra Mussel, Dreissena polymorpha: A Resource for Invasive Species Research.</title>
        <authorList>
            <person name="McCartney M.A."/>
            <person name="Auch B."/>
            <person name="Kono T."/>
            <person name="Mallez S."/>
            <person name="Zhang Y."/>
            <person name="Obille A."/>
            <person name="Becker A."/>
            <person name="Abrahante J.E."/>
            <person name="Garbe J."/>
            <person name="Badalamenti J.P."/>
            <person name="Herman A."/>
            <person name="Mangelson H."/>
            <person name="Liachko I."/>
            <person name="Sullivan S."/>
            <person name="Sone E.D."/>
            <person name="Koren S."/>
            <person name="Silverstein K.A.T."/>
            <person name="Beckman K.B."/>
            <person name="Gohl D.M."/>
        </authorList>
    </citation>
    <scope>NUCLEOTIDE SEQUENCE</scope>
    <source>
        <strain evidence="1">Duluth1</strain>
        <tissue evidence="1">Whole animal</tissue>
    </source>
</reference>
<proteinExistence type="predicted"/>
<keyword evidence="2" id="KW-1185">Reference proteome</keyword>
<sequence>MKIFNASWSHGYVSQFLKMAKMINVLKKGKDISTFLGYQPITLVIMQWRRTTESIITSEKD</sequence>
<accession>A0A9D3YBG6</accession>
<dbReference type="EMBL" id="JAIWYP010000016">
    <property type="protein sequence ID" value="KAH3697308.1"/>
    <property type="molecule type" value="Genomic_DNA"/>
</dbReference>
<evidence type="ECO:0000313" key="2">
    <source>
        <dbReference type="Proteomes" id="UP000828390"/>
    </source>
</evidence>
<evidence type="ECO:0000313" key="1">
    <source>
        <dbReference type="EMBL" id="KAH3697308.1"/>
    </source>
</evidence>
<organism evidence="1 2">
    <name type="scientific">Dreissena polymorpha</name>
    <name type="common">Zebra mussel</name>
    <name type="synonym">Mytilus polymorpha</name>
    <dbReference type="NCBI Taxonomy" id="45954"/>
    <lineage>
        <taxon>Eukaryota</taxon>
        <taxon>Metazoa</taxon>
        <taxon>Spiralia</taxon>
        <taxon>Lophotrochozoa</taxon>
        <taxon>Mollusca</taxon>
        <taxon>Bivalvia</taxon>
        <taxon>Autobranchia</taxon>
        <taxon>Heteroconchia</taxon>
        <taxon>Euheterodonta</taxon>
        <taxon>Imparidentia</taxon>
        <taxon>Neoheterodontei</taxon>
        <taxon>Myida</taxon>
        <taxon>Dreissenoidea</taxon>
        <taxon>Dreissenidae</taxon>
        <taxon>Dreissena</taxon>
    </lineage>
</organism>
<dbReference type="AlphaFoldDB" id="A0A9D3YBG6"/>
<dbReference type="Proteomes" id="UP000828390">
    <property type="component" value="Unassembled WGS sequence"/>
</dbReference>
<gene>
    <name evidence="1" type="ORF">DPMN_084806</name>
</gene>
<comment type="caution">
    <text evidence="1">The sequence shown here is derived from an EMBL/GenBank/DDBJ whole genome shotgun (WGS) entry which is preliminary data.</text>
</comment>
<protein>
    <submittedName>
        <fullName evidence="1">Uncharacterized protein</fullName>
    </submittedName>
</protein>